<evidence type="ECO:0000256" key="2">
    <source>
        <dbReference type="ARBA" id="ARBA00009256"/>
    </source>
</evidence>
<comment type="subcellular location">
    <subcellularLocation>
        <location evidence="8">Cytoplasm</location>
    </subcellularLocation>
</comment>
<organism evidence="9 10">
    <name type="scientific">Gimesia maris</name>
    <dbReference type="NCBI Taxonomy" id="122"/>
    <lineage>
        <taxon>Bacteria</taxon>
        <taxon>Pseudomonadati</taxon>
        <taxon>Planctomycetota</taxon>
        <taxon>Planctomycetia</taxon>
        <taxon>Planctomycetales</taxon>
        <taxon>Planctomycetaceae</taxon>
        <taxon>Gimesia</taxon>
    </lineage>
</organism>
<dbReference type="GO" id="GO:0004592">
    <property type="term" value="F:pantoate-beta-alanine ligase activity"/>
    <property type="evidence" value="ECO:0007669"/>
    <property type="project" value="UniProtKB-UniRule"/>
</dbReference>
<evidence type="ECO:0000256" key="5">
    <source>
        <dbReference type="ARBA" id="ARBA00022741"/>
    </source>
</evidence>
<dbReference type="NCBIfam" id="TIGR00018">
    <property type="entry name" value="panC"/>
    <property type="match status" value="1"/>
</dbReference>
<comment type="catalytic activity">
    <reaction evidence="7 8">
        <text>(R)-pantoate + beta-alanine + ATP = (R)-pantothenate + AMP + diphosphate + H(+)</text>
        <dbReference type="Rhea" id="RHEA:10912"/>
        <dbReference type="ChEBI" id="CHEBI:15378"/>
        <dbReference type="ChEBI" id="CHEBI:15980"/>
        <dbReference type="ChEBI" id="CHEBI:29032"/>
        <dbReference type="ChEBI" id="CHEBI:30616"/>
        <dbReference type="ChEBI" id="CHEBI:33019"/>
        <dbReference type="ChEBI" id="CHEBI:57966"/>
        <dbReference type="ChEBI" id="CHEBI:456215"/>
        <dbReference type="EC" id="6.3.2.1"/>
    </reaction>
</comment>
<dbReference type="AlphaFoldDB" id="A0A3D3RDE1"/>
<comment type="similarity">
    <text evidence="2 8">Belongs to the pantothenate synthetase family.</text>
</comment>
<feature type="binding site" evidence="8">
    <location>
        <position position="66"/>
    </location>
    <ligand>
        <name>(R)-pantoate</name>
        <dbReference type="ChEBI" id="CHEBI:15980"/>
    </ligand>
</feature>
<accession>A0A3D3RDE1</accession>
<keyword evidence="6 8" id="KW-0067">ATP-binding</keyword>
<protein>
    <recommendedName>
        <fullName evidence="8">Pantothenate synthetase</fullName>
        <shortName evidence="8">PS</shortName>
        <ecNumber evidence="8">6.3.2.1</ecNumber>
    </recommendedName>
    <alternativeName>
        <fullName evidence="8">Pantoate--beta-alanine ligase</fullName>
    </alternativeName>
    <alternativeName>
        <fullName evidence="8">Pantoate-activating enzyme</fullName>
    </alternativeName>
</protein>
<comment type="caution">
    <text evidence="9">The sequence shown here is derived from an EMBL/GenBank/DDBJ whole genome shotgun (WGS) entry which is preliminary data.</text>
</comment>
<name>A0A3D3RDE1_9PLAN</name>
<feature type="binding site" evidence="8">
    <location>
        <begin position="152"/>
        <end position="155"/>
    </location>
    <ligand>
        <name>ATP</name>
        <dbReference type="ChEBI" id="CHEBI:30616"/>
    </ligand>
</feature>
<comment type="miscellaneous">
    <text evidence="8">The reaction proceeds by a bi uni uni bi ping pong mechanism.</text>
</comment>
<gene>
    <name evidence="8" type="primary">panC</name>
    <name evidence="9" type="ORF">DIT97_28995</name>
</gene>
<reference evidence="9 10" key="1">
    <citation type="journal article" date="2018" name="Nat. Biotechnol.">
        <title>A standardized bacterial taxonomy based on genome phylogeny substantially revises the tree of life.</title>
        <authorList>
            <person name="Parks D.H."/>
            <person name="Chuvochina M."/>
            <person name="Waite D.W."/>
            <person name="Rinke C."/>
            <person name="Skarshewski A."/>
            <person name="Chaumeil P.A."/>
            <person name="Hugenholtz P."/>
        </authorList>
    </citation>
    <scope>NUCLEOTIDE SEQUENCE [LARGE SCALE GENOMIC DNA]</scope>
    <source>
        <strain evidence="9">UBA9375</strain>
    </source>
</reference>
<keyword evidence="4 8" id="KW-0566">Pantothenate biosynthesis</keyword>
<evidence type="ECO:0000256" key="8">
    <source>
        <dbReference type="HAMAP-Rule" id="MF_00158"/>
    </source>
</evidence>
<dbReference type="GO" id="GO:0005524">
    <property type="term" value="F:ATP binding"/>
    <property type="evidence" value="ECO:0007669"/>
    <property type="project" value="UniProtKB-KW"/>
</dbReference>
<dbReference type="EC" id="6.3.2.1" evidence="8"/>
<dbReference type="InterPro" id="IPR042176">
    <property type="entry name" value="Pantoate_ligase_C"/>
</dbReference>
<dbReference type="PANTHER" id="PTHR21299:SF1">
    <property type="entry name" value="PANTOATE--BETA-ALANINE LIGASE"/>
    <property type="match status" value="1"/>
</dbReference>
<dbReference type="HAMAP" id="MF_00158">
    <property type="entry name" value="PanC"/>
    <property type="match status" value="1"/>
</dbReference>
<dbReference type="Gene3D" id="3.30.1300.10">
    <property type="entry name" value="Pantoate-beta-alanine ligase, C-terminal domain"/>
    <property type="match status" value="1"/>
</dbReference>
<dbReference type="SUPFAM" id="SSF52374">
    <property type="entry name" value="Nucleotidylyl transferase"/>
    <property type="match status" value="1"/>
</dbReference>
<dbReference type="Pfam" id="PF02569">
    <property type="entry name" value="Pantoate_ligase"/>
    <property type="match status" value="1"/>
</dbReference>
<dbReference type="FunFam" id="3.30.1300.10:FF:000001">
    <property type="entry name" value="Pantothenate synthetase"/>
    <property type="match status" value="1"/>
</dbReference>
<evidence type="ECO:0000256" key="7">
    <source>
        <dbReference type="ARBA" id="ARBA00048258"/>
    </source>
</evidence>
<keyword evidence="3 8" id="KW-0436">Ligase</keyword>
<dbReference type="EMBL" id="DQAY01000180">
    <property type="protein sequence ID" value="HCO26851.1"/>
    <property type="molecule type" value="Genomic_DNA"/>
</dbReference>
<comment type="subunit">
    <text evidence="8">Homodimer.</text>
</comment>
<feature type="binding site" evidence="8">
    <location>
        <position position="181"/>
    </location>
    <ligand>
        <name>ATP</name>
        <dbReference type="ChEBI" id="CHEBI:30616"/>
    </ligand>
</feature>
<evidence type="ECO:0000256" key="3">
    <source>
        <dbReference type="ARBA" id="ARBA00022598"/>
    </source>
</evidence>
<dbReference type="PANTHER" id="PTHR21299">
    <property type="entry name" value="CYTIDYLATE KINASE/PANTOATE-BETA-ALANINE LIGASE"/>
    <property type="match status" value="1"/>
</dbReference>
<evidence type="ECO:0000256" key="4">
    <source>
        <dbReference type="ARBA" id="ARBA00022655"/>
    </source>
</evidence>
<keyword evidence="8" id="KW-0963">Cytoplasm</keyword>
<feature type="active site" description="Proton donor" evidence="8">
    <location>
        <position position="42"/>
    </location>
</feature>
<keyword evidence="5 8" id="KW-0547">Nucleotide-binding</keyword>
<evidence type="ECO:0000256" key="6">
    <source>
        <dbReference type="ARBA" id="ARBA00022840"/>
    </source>
</evidence>
<comment type="function">
    <text evidence="8">Catalyzes the condensation of pantoate with beta-alanine in an ATP-dependent reaction via a pantoyl-adenylate intermediate.</text>
</comment>
<comment type="pathway">
    <text evidence="1 8">Cofactor biosynthesis; (R)-pantothenate biosynthesis; (R)-pantothenate from (R)-pantoate and beta-alanine: step 1/1.</text>
</comment>
<dbReference type="CDD" id="cd00560">
    <property type="entry name" value="PanC"/>
    <property type="match status" value="1"/>
</dbReference>
<evidence type="ECO:0000313" key="9">
    <source>
        <dbReference type="EMBL" id="HCO26851.1"/>
    </source>
</evidence>
<dbReference type="GO" id="GO:0015940">
    <property type="term" value="P:pantothenate biosynthetic process"/>
    <property type="evidence" value="ECO:0007669"/>
    <property type="project" value="UniProtKB-UniRule"/>
</dbReference>
<evidence type="ECO:0000313" key="10">
    <source>
        <dbReference type="Proteomes" id="UP000263642"/>
    </source>
</evidence>
<dbReference type="Gene3D" id="3.40.50.620">
    <property type="entry name" value="HUPs"/>
    <property type="match status" value="1"/>
</dbReference>
<sequence length="292" mass="31608">MSDQALETVSEISALRKLVASRRQQGATIGFVPTMGALHAGHTSLIEAADADCDFVVVSIYVNPTQFGPDEDFERYPRVLEQDLAKCAAAGANLVWTPDTSIMYPDGYSTDVTVKALSRILEGATRTNHFQGVTTIVTKLLLSCLPDIAYFGAKDFQQQAIIRRMCLDLNIPVEIKTCPIIRDTDGLALSSRNAYLSAEEREAGLSLSRALRLAEEKVAAGETDIAQIKTAMQQLLNATPLLKLDYATIADPTTLEDISTVQSEMVALIAARVGTTRLIDNCQLAPAATEKT</sequence>
<feature type="binding site" evidence="8">
    <location>
        <begin position="189"/>
        <end position="192"/>
    </location>
    <ligand>
        <name>ATP</name>
        <dbReference type="ChEBI" id="CHEBI:30616"/>
    </ligand>
</feature>
<dbReference type="InterPro" id="IPR014729">
    <property type="entry name" value="Rossmann-like_a/b/a_fold"/>
</dbReference>
<dbReference type="GO" id="GO:0005829">
    <property type="term" value="C:cytosol"/>
    <property type="evidence" value="ECO:0007669"/>
    <property type="project" value="TreeGrafter"/>
</dbReference>
<dbReference type="UniPathway" id="UPA00028">
    <property type="reaction ID" value="UER00005"/>
</dbReference>
<evidence type="ECO:0000256" key="1">
    <source>
        <dbReference type="ARBA" id="ARBA00004990"/>
    </source>
</evidence>
<feature type="binding site" evidence="8">
    <location>
        <position position="66"/>
    </location>
    <ligand>
        <name>beta-alanine</name>
        <dbReference type="ChEBI" id="CHEBI:57966"/>
    </ligand>
</feature>
<proteinExistence type="inferred from homology"/>
<dbReference type="Proteomes" id="UP000263642">
    <property type="component" value="Unassembled WGS sequence"/>
</dbReference>
<feature type="binding site" evidence="8">
    <location>
        <position position="158"/>
    </location>
    <ligand>
        <name>(R)-pantoate</name>
        <dbReference type="ChEBI" id="CHEBI:15980"/>
    </ligand>
</feature>
<feature type="binding site" evidence="8">
    <location>
        <begin position="35"/>
        <end position="42"/>
    </location>
    <ligand>
        <name>ATP</name>
        <dbReference type="ChEBI" id="CHEBI:30616"/>
    </ligand>
</feature>
<dbReference type="InterPro" id="IPR003721">
    <property type="entry name" value="Pantoate_ligase"/>
</dbReference>